<proteinExistence type="predicted"/>
<evidence type="ECO:0000313" key="3">
    <source>
        <dbReference type="Proteomes" id="UP001203297"/>
    </source>
</evidence>
<evidence type="ECO:0008006" key="4">
    <source>
        <dbReference type="Google" id="ProtNLM"/>
    </source>
</evidence>
<reference evidence="2" key="1">
    <citation type="journal article" date="2022" name="New Phytol.">
        <title>Evolutionary transition to the ectomycorrhizal habit in the genomes of a hyperdiverse lineage of mushroom-forming fungi.</title>
        <authorList>
            <person name="Looney B."/>
            <person name="Miyauchi S."/>
            <person name="Morin E."/>
            <person name="Drula E."/>
            <person name="Courty P.E."/>
            <person name="Kohler A."/>
            <person name="Kuo A."/>
            <person name="LaButti K."/>
            <person name="Pangilinan J."/>
            <person name="Lipzen A."/>
            <person name="Riley R."/>
            <person name="Andreopoulos W."/>
            <person name="He G."/>
            <person name="Johnson J."/>
            <person name="Nolan M."/>
            <person name="Tritt A."/>
            <person name="Barry K.W."/>
            <person name="Grigoriev I.V."/>
            <person name="Nagy L.G."/>
            <person name="Hibbett D."/>
            <person name="Henrissat B."/>
            <person name="Matheny P.B."/>
            <person name="Labbe J."/>
            <person name="Martin F.M."/>
        </authorList>
    </citation>
    <scope>NUCLEOTIDE SEQUENCE</scope>
    <source>
        <strain evidence="2">BPL690</strain>
    </source>
</reference>
<dbReference type="Proteomes" id="UP001203297">
    <property type="component" value="Unassembled WGS sequence"/>
</dbReference>
<sequence>MHHCVSLPLLLLTSPAACYLSRCKDGSGIKHETFASSLSLRAFGLCDFRAACPSITFLSSLLRLVFIASSSYLSFFNPNSHSMACFLLYHSGLSTKI</sequence>
<protein>
    <recommendedName>
        <fullName evidence="4">Secreted protein</fullName>
    </recommendedName>
</protein>
<dbReference type="AlphaFoldDB" id="A0AAD4LVL2"/>
<dbReference type="EMBL" id="WTXG01000130">
    <property type="protein sequence ID" value="KAI0292098.1"/>
    <property type="molecule type" value="Genomic_DNA"/>
</dbReference>
<gene>
    <name evidence="2" type="ORF">B0F90DRAFT_297646</name>
</gene>
<organism evidence="2 3">
    <name type="scientific">Multifurca ochricompacta</name>
    <dbReference type="NCBI Taxonomy" id="376703"/>
    <lineage>
        <taxon>Eukaryota</taxon>
        <taxon>Fungi</taxon>
        <taxon>Dikarya</taxon>
        <taxon>Basidiomycota</taxon>
        <taxon>Agaricomycotina</taxon>
        <taxon>Agaricomycetes</taxon>
        <taxon>Russulales</taxon>
        <taxon>Russulaceae</taxon>
        <taxon>Multifurca</taxon>
    </lineage>
</organism>
<keyword evidence="3" id="KW-1185">Reference proteome</keyword>
<evidence type="ECO:0000313" key="2">
    <source>
        <dbReference type="EMBL" id="KAI0292098.1"/>
    </source>
</evidence>
<feature type="signal peptide" evidence="1">
    <location>
        <begin position="1"/>
        <end position="18"/>
    </location>
</feature>
<comment type="caution">
    <text evidence="2">The sequence shown here is derived from an EMBL/GenBank/DDBJ whole genome shotgun (WGS) entry which is preliminary data.</text>
</comment>
<feature type="chain" id="PRO_5042160492" description="Secreted protein" evidence="1">
    <location>
        <begin position="19"/>
        <end position="97"/>
    </location>
</feature>
<evidence type="ECO:0000256" key="1">
    <source>
        <dbReference type="SAM" id="SignalP"/>
    </source>
</evidence>
<keyword evidence="1" id="KW-0732">Signal</keyword>
<name>A0AAD4LVL2_9AGAM</name>
<accession>A0AAD4LVL2</accession>